<dbReference type="GO" id="GO:0005794">
    <property type="term" value="C:Golgi apparatus"/>
    <property type="evidence" value="ECO:0007669"/>
    <property type="project" value="TreeGrafter"/>
</dbReference>
<evidence type="ECO:0000313" key="8">
    <source>
        <dbReference type="EMBL" id="NDV34621.1"/>
    </source>
</evidence>
<evidence type="ECO:0000256" key="5">
    <source>
        <dbReference type="ARBA" id="ARBA00023136"/>
    </source>
</evidence>
<evidence type="ECO:0008006" key="9">
    <source>
        <dbReference type="Google" id="ProtNLM"/>
    </source>
</evidence>
<dbReference type="EMBL" id="GIBP01005652">
    <property type="protein sequence ID" value="NDV34621.1"/>
    <property type="molecule type" value="Transcribed_RNA"/>
</dbReference>
<dbReference type="InterPro" id="IPR005045">
    <property type="entry name" value="CDC50/LEM3_fam"/>
</dbReference>
<dbReference type="PANTHER" id="PTHR10926">
    <property type="entry name" value="CELL CYCLE CONTROL PROTEIN 50"/>
    <property type="match status" value="1"/>
</dbReference>
<dbReference type="GO" id="GO:0005783">
    <property type="term" value="C:endoplasmic reticulum"/>
    <property type="evidence" value="ECO:0007669"/>
    <property type="project" value="TreeGrafter"/>
</dbReference>
<evidence type="ECO:0000256" key="6">
    <source>
        <dbReference type="PIRNR" id="PIRNR015840"/>
    </source>
</evidence>
<proteinExistence type="inferred from homology"/>
<dbReference type="PANTHER" id="PTHR10926:SF0">
    <property type="entry name" value="CDC50, ISOFORM A"/>
    <property type="match status" value="1"/>
</dbReference>
<dbReference type="GO" id="GO:0005886">
    <property type="term" value="C:plasma membrane"/>
    <property type="evidence" value="ECO:0007669"/>
    <property type="project" value="TreeGrafter"/>
</dbReference>
<reference evidence="8" key="1">
    <citation type="journal article" date="2020" name="J. Eukaryot. Microbiol.">
        <title>De novo Sequencing, Assembly and Annotation of the Transcriptome for the Free-Living Testate Amoeba Arcella intermedia.</title>
        <authorList>
            <person name="Ribeiro G.M."/>
            <person name="Porfirio-Sousa A.L."/>
            <person name="Maurer-Alcala X.X."/>
            <person name="Katz L.A."/>
            <person name="Lahr D.J.G."/>
        </authorList>
    </citation>
    <scope>NUCLEOTIDE SEQUENCE</scope>
</reference>
<evidence type="ECO:0000256" key="3">
    <source>
        <dbReference type="ARBA" id="ARBA00022692"/>
    </source>
</evidence>
<dbReference type="AlphaFoldDB" id="A0A6B2LCR9"/>
<accession>A0A6B2LCR9</accession>
<evidence type="ECO:0000256" key="7">
    <source>
        <dbReference type="SAM" id="Phobius"/>
    </source>
</evidence>
<name>A0A6B2LCR9_9EUKA</name>
<keyword evidence="3 7" id="KW-0812">Transmembrane</keyword>
<evidence type="ECO:0000256" key="1">
    <source>
        <dbReference type="ARBA" id="ARBA00004141"/>
    </source>
</evidence>
<protein>
    <recommendedName>
        <fullName evidence="9">Cell cycle control protein</fullName>
    </recommendedName>
</protein>
<dbReference type="PIRSF" id="PIRSF015840">
    <property type="entry name" value="DUF284_TM_euk"/>
    <property type="match status" value="1"/>
</dbReference>
<feature type="transmembrane region" description="Helical" evidence="7">
    <location>
        <begin position="12"/>
        <end position="34"/>
    </location>
</feature>
<keyword evidence="4 7" id="KW-1133">Transmembrane helix</keyword>
<feature type="transmembrane region" description="Helical" evidence="7">
    <location>
        <begin position="242"/>
        <end position="263"/>
    </location>
</feature>
<comment type="subcellular location">
    <subcellularLocation>
        <location evidence="1">Membrane</location>
        <topology evidence="1">Multi-pass membrane protein</topology>
    </subcellularLocation>
</comment>
<dbReference type="Pfam" id="PF03381">
    <property type="entry name" value="CDC50"/>
    <property type="match status" value="1"/>
</dbReference>
<evidence type="ECO:0000256" key="2">
    <source>
        <dbReference type="ARBA" id="ARBA00009457"/>
    </source>
</evidence>
<keyword evidence="5 6" id="KW-0472">Membrane</keyword>
<evidence type="ECO:0000256" key="4">
    <source>
        <dbReference type="ARBA" id="ARBA00022989"/>
    </source>
</evidence>
<comment type="similarity">
    <text evidence="2 6">Belongs to the CDC50/LEM3 family.</text>
</comment>
<organism evidence="8">
    <name type="scientific">Arcella intermedia</name>
    <dbReference type="NCBI Taxonomy" id="1963864"/>
    <lineage>
        <taxon>Eukaryota</taxon>
        <taxon>Amoebozoa</taxon>
        <taxon>Tubulinea</taxon>
        <taxon>Elardia</taxon>
        <taxon>Arcellinida</taxon>
        <taxon>Sphaerothecina</taxon>
        <taxon>Arcellidae</taxon>
        <taxon>Arcella</taxon>
    </lineage>
</organism>
<sequence>MPAWQPILTPLPVIISFVVIGVIFIPLGYALFVASENVFEVMSDSYENCGDTCNITFTNLNIQNDKIYIYYRLENFYQNHRRYVKSRNDAQLRGQKVTRSEMADCAPFIAAGDKDDDLYYPCGLIARSLFNDSFIFTDGNGTLLPVTTDGVAWPSDIDTKFNNPEASIPGVRVIPNFKDVDFVVWMRTAALPTFRKLYRIMKGPYKGDLVVHIKNNFPVTSFEGKKYIVVATTSWLGGKNPFLGYAYMVVGAVCLFLAIVFGLKHAFCGRAQGDPSYLGWNK</sequence>